<evidence type="ECO:0000313" key="5">
    <source>
        <dbReference type="Proteomes" id="UP000177309"/>
    </source>
</evidence>
<dbReference type="SMART" id="SM00028">
    <property type="entry name" value="TPR"/>
    <property type="match status" value="3"/>
</dbReference>
<sequence>MKKTSFNLELIIDLIILLLITVFLLGYFSPQYLLSKTTTTGGDTASHYNTLVYLKNILFPQGKIMGWMQGNYAGFPLFYHYFPLSFLLMAILSFIIPMQIAFKLGTVLGIFLLPVCVYACCRFLKYKFPIPIMAAIFSLVFLFNEGNSMWGGNILSTLAGEFSYSLGLSLFFLLFGSLYYGIREQKLYLFNAVGIAVLGMCHAVTLFFLGVASLFFLFSPRPYQNLKYLLGVFGLGFLLISFWFIPFVWNLQWVTSFVFPWSIKSFWAVLPPLLLPFFVLSLLAMIFNFQDKRSHYFLYTIALSLLIFFVGPQVGILDIRFMPFFQCLIVVFGATMIVKQLPTIKATKLLPFIVMIIVFLLIKSYSSNVSAWVKWNYEGFEQKSSWANFKELNDYFAQGPSGRVLYEHSPANNVFGSLRAFESLPYFAKRNTLEGLYMMASITSPFVFNIQSETSEKPCHPYPNYFYSSFSLEKAKPHLKLFNVSQFIARTKMVKQALAADPDFRLEKSAGDYQVYRFLKNSDQYVEPLTTKLVFSTTNDWRKDAYRWFANYEDGDSFLVFADGRDPRTTALPHYRTPRVSSIISNESINIRTGDTRFPLLIKVSYHPNWKVKGAKKIYLVSPSFMLIFPQEKEILLTFERGMYNYVGIAFSVLGLLLLLLQLPGFKKLREQLSPAWLERLITGCDDSWEGKVKKIGITKLLISLTIILLILFALIFYHSRNYNSFYLMKRARQAYGSHNYVKAVKLFGRVVKLQENLGAANEAGLFYALSLNAQGRYTEALKAFDQFIAEYPSSYWTPQAYFELAWTYQALGQQDKAIKAYQDVVRNFPQTVWKDYALKRLKKLR</sequence>
<name>A0A1F4TP83_UNCSA</name>
<feature type="transmembrane region" description="Helical" evidence="2">
    <location>
        <begin position="349"/>
        <end position="366"/>
    </location>
</feature>
<dbReference type="InterPro" id="IPR019734">
    <property type="entry name" value="TPR_rpt"/>
</dbReference>
<feature type="transmembrane region" description="Helical" evidence="2">
    <location>
        <begin position="130"/>
        <end position="150"/>
    </location>
</feature>
<feature type="transmembrane region" description="Helical" evidence="2">
    <location>
        <begin position="321"/>
        <end position="337"/>
    </location>
</feature>
<dbReference type="InterPro" id="IPR018776">
    <property type="entry name" value="Membrane_prot_PTPS-rel_domain"/>
</dbReference>
<feature type="transmembrane region" description="Helical" evidence="2">
    <location>
        <begin position="296"/>
        <end position="315"/>
    </location>
</feature>
<evidence type="ECO:0000256" key="1">
    <source>
        <dbReference type="PROSITE-ProRule" id="PRU00339"/>
    </source>
</evidence>
<feature type="transmembrane region" description="Helical" evidence="2">
    <location>
        <begin position="104"/>
        <end position="124"/>
    </location>
</feature>
<dbReference type="Proteomes" id="UP000177309">
    <property type="component" value="Unassembled WGS sequence"/>
</dbReference>
<feature type="transmembrane region" description="Helical" evidence="2">
    <location>
        <begin position="701"/>
        <end position="720"/>
    </location>
</feature>
<keyword evidence="2" id="KW-0472">Membrane</keyword>
<feature type="transmembrane region" description="Helical" evidence="2">
    <location>
        <begin position="78"/>
        <end position="97"/>
    </location>
</feature>
<dbReference type="Gene3D" id="1.25.40.10">
    <property type="entry name" value="Tetratricopeptide repeat domain"/>
    <property type="match status" value="1"/>
</dbReference>
<evidence type="ECO:0000313" key="4">
    <source>
        <dbReference type="EMBL" id="OGC34511.1"/>
    </source>
</evidence>
<feature type="transmembrane region" description="Helical" evidence="2">
    <location>
        <begin position="643"/>
        <end position="661"/>
    </location>
</feature>
<organism evidence="4 5">
    <name type="scientific">candidate division WOR-1 bacterium RIFOXYC2_FULL_41_25</name>
    <dbReference type="NCBI Taxonomy" id="1802586"/>
    <lineage>
        <taxon>Bacteria</taxon>
        <taxon>Bacillati</taxon>
        <taxon>Saganbacteria</taxon>
    </lineage>
</organism>
<proteinExistence type="predicted"/>
<gene>
    <name evidence="4" type="ORF">A2462_04410</name>
</gene>
<dbReference type="EMBL" id="MEUI01000015">
    <property type="protein sequence ID" value="OGC34511.1"/>
    <property type="molecule type" value="Genomic_DNA"/>
</dbReference>
<feature type="transmembrane region" description="Helical" evidence="2">
    <location>
        <begin position="162"/>
        <end position="182"/>
    </location>
</feature>
<dbReference type="InterPro" id="IPR011990">
    <property type="entry name" value="TPR-like_helical_dom_sf"/>
</dbReference>
<feature type="repeat" description="TPR" evidence="1">
    <location>
        <begin position="799"/>
        <end position="832"/>
    </location>
</feature>
<dbReference type="PROSITE" id="PS50005">
    <property type="entry name" value="TPR"/>
    <property type="match status" value="1"/>
</dbReference>
<evidence type="ECO:0000259" key="3">
    <source>
        <dbReference type="Pfam" id="PF10131"/>
    </source>
</evidence>
<feature type="transmembrane region" description="Helical" evidence="2">
    <location>
        <begin position="7"/>
        <end position="28"/>
    </location>
</feature>
<dbReference type="AlphaFoldDB" id="A0A1F4TP83"/>
<feature type="transmembrane region" description="Helical" evidence="2">
    <location>
        <begin position="269"/>
        <end position="289"/>
    </location>
</feature>
<dbReference type="Pfam" id="PF13424">
    <property type="entry name" value="TPR_12"/>
    <property type="match status" value="1"/>
</dbReference>
<evidence type="ECO:0000256" key="2">
    <source>
        <dbReference type="SAM" id="Phobius"/>
    </source>
</evidence>
<keyword evidence="2" id="KW-0812">Transmembrane</keyword>
<keyword evidence="2" id="KW-1133">Transmembrane helix</keyword>
<feature type="domain" description="Membrane protein 6-pyruvoyl-tetrahydropterin synthase-related" evidence="3">
    <location>
        <begin position="80"/>
        <end position="523"/>
    </location>
</feature>
<reference evidence="4 5" key="1">
    <citation type="journal article" date="2016" name="Nat. Commun.">
        <title>Thousands of microbial genomes shed light on interconnected biogeochemical processes in an aquifer system.</title>
        <authorList>
            <person name="Anantharaman K."/>
            <person name="Brown C.T."/>
            <person name="Hug L.A."/>
            <person name="Sharon I."/>
            <person name="Castelle C.J."/>
            <person name="Probst A.J."/>
            <person name="Thomas B.C."/>
            <person name="Singh A."/>
            <person name="Wilkins M.J."/>
            <person name="Karaoz U."/>
            <person name="Brodie E.L."/>
            <person name="Williams K.H."/>
            <person name="Hubbard S.S."/>
            <person name="Banfield J.F."/>
        </authorList>
    </citation>
    <scope>NUCLEOTIDE SEQUENCE [LARGE SCALE GENOMIC DNA]</scope>
</reference>
<feature type="transmembrane region" description="Helical" evidence="2">
    <location>
        <begin position="188"/>
        <end position="216"/>
    </location>
</feature>
<protein>
    <recommendedName>
        <fullName evidence="3">Membrane protein 6-pyruvoyl-tetrahydropterin synthase-related domain-containing protein</fullName>
    </recommendedName>
</protein>
<dbReference type="Pfam" id="PF10131">
    <property type="entry name" value="PTPS_related"/>
    <property type="match status" value="1"/>
</dbReference>
<keyword evidence="1" id="KW-0802">TPR repeat</keyword>
<dbReference type="SUPFAM" id="SSF48452">
    <property type="entry name" value="TPR-like"/>
    <property type="match status" value="1"/>
</dbReference>
<accession>A0A1F4TP83</accession>
<feature type="transmembrane region" description="Helical" evidence="2">
    <location>
        <begin position="228"/>
        <end position="249"/>
    </location>
</feature>
<comment type="caution">
    <text evidence="4">The sequence shown here is derived from an EMBL/GenBank/DDBJ whole genome shotgun (WGS) entry which is preliminary data.</text>
</comment>